<organism evidence="1 2">
    <name type="scientific">Vibrio gazogenes</name>
    <dbReference type="NCBI Taxonomy" id="687"/>
    <lineage>
        <taxon>Bacteria</taxon>
        <taxon>Pseudomonadati</taxon>
        <taxon>Pseudomonadota</taxon>
        <taxon>Gammaproteobacteria</taxon>
        <taxon>Vibrionales</taxon>
        <taxon>Vibrionaceae</taxon>
        <taxon>Vibrio</taxon>
    </lineage>
</organism>
<evidence type="ECO:0000313" key="2">
    <source>
        <dbReference type="Proteomes" id="UP000196708"/>
    </source>
</evidence>
<dbReference type="OrthoDB" id="4038688at2"/>
<proteinExistence type="predicted"/>
<accession>A0A1Z2SL86</accession>
<sequence length="379" mass="41489">MSLQFEAQIKLSGLVGGIAGLIVTGDESGITAGQSAGEGVYANNYLNHNEAIRLDKELNSCQDPSSCQKVIDKYRALSDKNSQELQAACARHPMTCTAHYQKLVSNGLDATEIPDWVPLNDSMSNEQAIEFVRAVNREDQEYINTHTSLADKVLPVVSDPEVQFGLLTGAVIVKDLALAVSNGAKNLFGNAGKVVTSEVSAAGSASGLTRSRSSVPNRRQIYLSNSTNPEVRQSLLDRSRELRGELPSKLKREGNVGVAQIEIEGQPLELKAHSKINYSGDKGSDRGFTLLKPQEDWVFTPKKVNSDGYLDETGYLRHADTEFKLLEDIASRLGSDKAAIGKINLFTERQACQSCGDVILDFRNRYPNIQLNIFLRDIE</sequence>
<evidence type="ECO:0008006" key="3">
    <source>
        <dbReference type="Google" id="ProtNLM"/>
    </source>
</evidence>
<protein>
    <recommendedName>
        <fullName evidence="3">Toxin CdiA</fullName>
    </recommendedName>
</protein>
<dbReference type="EMBL" id="CP018836">
    <property type="protein sequence ID" value="ASA57867.1"/>
    <property type="molecule type" value="Genomic_DNA"/>
</dbReference>
<dbReference type="RefSeq" id="WP_088134967.1">
    <property type="nucleotide sequence ID" value="NZ_CP018836.1"/>
</dbReference>
<name>A0A1Z2SL86_VIBGA</name>
<dbReference type="Pfam" id="PF14424">
    <property type="entry name" value="Toxin-deaminase"/>
    <property type="match status" value="1"/>
</dbReference>
<dbReference type="KEGG" id="vga:BSQ33_19285"/>
<evidence type="ECO:0000313" key="1">
    <source>
        <dbReference type="EMBL" id="ASA57867.1"/>
    </source>
</evidence>
<dbReference type="AlphaFoldDB" id="A0A1Z2SL86"/>
<dbReference type="Proteomes" id="UP000196708">
    <property type="component" value="Chromosome 2"/>
</dbReference>
<reference evidence="1 2" key="1">
    <citation type="submission" date="2016-12" db="EMBL/GenBank/DDBJ databases">
        <authorList>
            <person name="Song W.-J."/>
            <person name="Kurnit D.M."/>
        </authorList>
    </citation>
    <scope>NUCLEOTIDE SEQUENCE [LARGE SCALE GENOMIC DNA]</scope>
    <source>
        <strain evidence="1 2">ATCC 43942</strain>
    </source>
</reference>
<gene>
    <name evidence="1" type="ORF">BSQ33_19285</name>
</gene>
<dbReference type="InterPro" id="IPR032721">
    <property type="entry name" value="Toxin-deaminase"/>
</dbReference>
<dbReference type="Gene3D" id="6.10.140.1810">
    <property type="match status" value="1"/>
</dbReference>